<evidence type="ECO:0000313" key="16">
    <source>
        <dbReference type="EMBL" id="ACE75340.1"/>
    </source>
</evidence>
<name>B7S8W5_GLYIN</name>
<dbReference type="InterPro" id="IPR036396">
    <property type="entry name" value="Cyt_P450_sf"/>
</dbReference>
<dbReference type="CDD" id="cd11056">
    <property type="entry name" value="CYP6-like"/>
    <property type="match status" value="1"/>
</dbReference>
<dbReference type="InterPro" id="IPR002401">
    <property type="entry name" value="Cyt_P450_E_grp-I"/>
</dbReference>
<dbReference type="GO" id="GO:0020037">
    <property type="term" value="F:heme binding"/>
    <property type="evidence" value="ECO:0007669"/>
    <property type="project" value="InterPro"/>
</dbReference>
<evidence type="ECO:0000256" key="12">
    <source>
        <dbReference type="ARBA" id="ARBA00023136"/>
    </source>
</evidence>
<organism evidence="16">
    <name type="scientific">Glyptapanteles indiensis</name>
    <name type="common">Parasitoid wasp</name>
    <dbReference type="NCBI Taxonomy" id="92994"/>
    <lineage>
        <taxon>Eukaryota</taxon>
        <taxon>Metazoa</taxon>
        <taxon>Ecdysozoa</taxon>
        <taxon>Arthropoda</taxon>
        <taxon>Hexapoda</taxon>
        <taxon>Insecta</taxon>
        <taxon>Pterygota</taxon>
        <taxon>Neoptera</taxon>
        <taxon>Endopterygota</taxon>
        <taxon>Hymenoptera</taxon>
        <taxon>Apocrita</taxon>
        <taxon>Ichneumonoidea</taxon>
        <taxon>Braconidae</taxon>
        <taxon>Microgastrinae</taxon>
        <taxon>Glyptapanteles</taxon>
    </lineage>
</organism>
<evidence type="ECO:0000256" key="7">
    <source>
        <dbReference type="ARBA" id="ARBA00022824"/>
    </source>
</evidence>
<evidence type="ECO:0000256" key="15">
    <source>
        <dbReference type="SAM" id="Phobius"/>
    </source>
</evidence>
<keyword evidence="6 13" id="KW-0479">Metal-binding</keyword>
<dbReference type="EMBL" id="EF710653">
    <property type="protein sequence ID" value="ACE75340.1"/>
    <property type="molecule type" value="Genomic_DNA"/>
</dbReference>
<evidence type="ECO:0000256" key="2">
    <source>
        <dbReference type="ARBA" id="ARBA00004174"/>
    </source>
</evidence>
<evidence type="ECO:0000256" key="4">
    <source>
        <dbReference type="ARBA" id="ARBA00010617"/>
    </source>
</evidence>
<dbReference type="Gene3D" id="1.10.630.10">
    <property type="entry name" value="Cytochrome P450"/>
    <property type="match status" value="1"/>
</dbReference>
<comment type="subcellular location">
    <subcellularLocation>
        <location evidence="3">Endoplasmic reticulum membrane</location>
        <topology evidence="3">Peripheral membrane protein</topology>
    </subcellularLocation>
    <subcellularLocation>
        <location evidence="2">Microsome membrane</location>
        <topology evidence="2">Peripheral membrane protein</topology>
    </subcellularLocation>
</comment>
<dbReference type="PANTHER" id="PTHR24292">
    <property type="entry name" value="CYTOCHROME P450"/>
    <property type="match status" value="1"/>
</dbReference>
<dbReference type="PANTHER" id="PTHR24292:SF54">
    <property type="entry name" value="CYP9F3-RELATED"/>
    <property type="match status" value="1"/>
</dbReference>
<dbReference type="InterPro" id="IPR050476">
    <property type="entry name" value="Insect_CytP450_Detox"/>
</dbReference>
<dbReference type="PROSITE" id="PS00086">
    <property type="entry name" value="CYTOCHROME_P450"/>
    <property type="match status" value="1"/>
</dbReference>
<comment type="cofactor">
    <cofactor evidence="1 13">
        <name>heme</name>
        <dbReference type="ChEBI" id="CHEBI:30413"/>
    </cofactor>
</comment>
<keyword evidence="15" id="KW-0812">Transmembrane</keyword>
<dbReference type="FunFam" id="1.10.630.10:FF:000042">
    <property type="entry name" value="Cytochrome P450"/>
    <property type="match status" value="1"/>
</dbReference>
<gene>
    <name evidence="16" type="ORF">GIP_L4_0220</name>
</gene>
<evidence type="ECO:0000256" key="8">
    <source>
        <dbReference type="ARBA" id="ARBA00022848"/>
    </source>
</evidence>
<keyword evidence="8" id="KW-0492">Microsome</keyword>
<evidence type="ECO:0000256" key="13">
    <source>
        <dbReference type="PIRSR" id="PIRSR602401-1"/>
    </source>
</evidence>
<proteinExistence type="inferred from homology"/>
<feature type="transmembrane region" description="Helical" evidence="15">
    <location>
        <begin position="38"/>
        <end position="58"/>
    </location>
</feature>
<feature type="binding site" description="axial binding residue" evidence="13">
    <location>
        <position position="484"/>
    </location>
    <ligand>
        <name>heme</name>
        <dbReference type="ChEBI" id="CHEBI:30413"/>
    </ligand>
    <ligandPart>
        <name>Fe</name>
        <dbReference type="ChEBI" id="CHEBI:18248"/>
    </ligandPart>
</feature>
<keyword evidence="7" id="KW-0256">Endoplasmic reticulum</keyword>
<evidence type="ECO:0000256" key="5">
    <source>
        <dbReference type="ARBA" id="ARBA00022617"/>
    </source>
</evidence>
<evidence type="ECO:0000256" key="3">
    <source>
        <dbReference type="ARBA" id="ARBA00004406"/>
    </source>
</evidence>
<comment type="similarity">
    <text evidence="4 14">Belongs to the cytochrome P450 family.</text>
</comment>
<evidence type="ECO:0000256" key="9">
    <source>
        <dbReference type="ARBA" id="ARBA00023002"/>
    </source>
</evidence>
<dbReference type="GO" id="GO:0016705">
    <property type="term" value="F:oxidoreductase activity, acting on paired donors, with incorporation or reduction of molecular oxygen"/>
    <property type="evidence" value="ECO:0007669"/>
    <property type="project" value="InterPro"/>
</dbReference>
<keyword evidence="15" id="KW-1133">Transmembrane helix</keyword>
<dbReference type="InterPro" id="IPR017972">
    <property type="entry name" value="Cyt_P450_CS"/>
</dbReference>
<keyword evidence="12 15" id="KW-0472">Membrane</keyword>
<dbReference type="GO" id="GO:0005506">
    <property type="term" value="F:iron ion binding"/>
    <property type="evidence" value="ECO:0007669"/>
    <property type="project" value="InterPro"/>
</dbReference>
<evidence type="ECO:0000256" key="14">
    <source>
        <dbReference type="RuleBase" id="RU000461"/>
    </source>
</evidence>
<evidence type="ECO:0000256" key="10">
    <source>
        <dbReference type="ARBA" id="ARBA00023004"/>
    </source>
</evidence>
<evidence type="ECO:0000256" key="11">
    <source>
        <dbReference type="ARBA" id="ARBA00023033"/>
    </source>
</evidence>
<dbReference type="GO" id="GO:0004497">
    <property type="term" value="F:monooxygenase activity"/>
    <property type="evidence" value="ECO:0007669"/>
    <property type="project" value="UniProtKB-KW"/>
</dbReference>
<evidence type="ECO:0000256" key="1">
    <source>
        <dbReference type="ARBA" id="ARBA00001971"/>
    </source>
</evidence>
<sequence length="542" mass="61999">MSSGARLLASPEWEIVNELDSQYIAVLPRDNTAKKMDISWTIILSGVIGLLFLLNYFLSIEKNFAKHGMPFLPKHSIFYDISQVLLKRLSIVNQTLKTYRHDDTAKYIGYYEFTKPVIMIRDPELLKSITVKNFEHFVDHRSFGDPEIEPLFSNNLFALKGDKWREIRTLLTPAFTSAKMKAMFKLMSECANNFTESLIEQVQGTKEFNSKDIFSRYTNDTIATCAFGVAVDSMKNPTNDFFMLGRRATNFEGIQMLKFVITMSFPKLAKFLRLKLFDREADSFFLNLVRDTITTRDEKNIYRPDMIQLMMETRNQEPGSKKPELTIEKMTSQAFIFFFAGFDTTSTLMSFAAHEISINPEVQKNLHEEIDEVLEKSNGDPSYEAINGMQYLEAVVYEALRLYPAAVAVDRVCTKNFELPPAIPGAKPYMVKEGDTLLLPMWAVHRNPKHFPDPEKFDPERFLGEKVALHHPAYFPFGVGPRMCIGNRFAILETKVLIFYLLAKCSIKPAKRMVLPMKISSSSVAVTAEGGFWLEILPRKGV</sequence>
<keyword evidence="10 13" id="KW-0408">Iron</keyword>
<keyword evidence="11 14" id="KW-0503">Monooxygenase</keyword>
<keyword evidence="5 13" id="KW-0349">Heme</keyword>
<protein>
    <submittedName>
        <fullName evidence="16">Cytochrome P450</fullName>
    </submittedName>
</protein>
<keyword evidence="9 14" id="KW-0560">Oxidoreductase</keyword>
<dbReference type="SUPFAM" id="SSF48264">
    <property type="entry name" value="Cytochrome P450"/>
    <property type="match status" value="1"/>
</dbReference>
<reference evidence="16" key="1">
    <citation type="submission" date="2007-06" db="EMBL/GenBank/DDBJ databases">
        <title>Bracovirus Evolution: Comparative Genomics of Multiple Viral and Proviral Genomes.</title>
        <authorList>
            <person name="Desjardins C.A."/>
            <person name="Gundersen-Rindal D.E."/>
            <person name="Hostetler J.B."/>
            <person name="Tallon L.J."/>
            <person name="Utterback T.R."/>
            <person name="Fuester R.W."/>
            <person name="Schatz M.C."/>
            <person name="Pedroni M.J."/>
            <person name="Fadrosh D.W."/>
            <person name="Haas B.J."/>
            <person name="Toms B.S."/>
            <person name="Chen D."/>
            <person name="Nene V."/>
        </authorList>
    </citation>
    <scope>NUCLEOTIDE SEQUENCE</scope>
</reference>
<accession>B7S8W5</accession>
<dbReference type="Pfam" id="PF00067">
    <property type="entry name" value="p450"/>
    <property type="match status" value="1"/>
</dbReference>
<evidence type="ECO:0000256" key="6">
    <source>
        <dbReference type="ARBA" id="ARBA00022723"/>
    </source>
</evidence>
<dbReference type="InterPro" id="IPR001128">
    <property type="entry name" value="Cyt_P450"/>
</dbReference>
<dbReference type="AlphaFoldDB" id="B7S8W5"/>
<dbReference type="PRINTS" id="PR00385">
    <property type="entry name" value="P450"/>
</dbReference>
<dbReference type="GO" id="GO:0005789">
    <property type="term" value="C:endoplasmic reticulum membrane"/>
    <property type="evidence" value="ECO:0007669"/>
    <property type="project" value="UniProtKB-SubCell"/>
</dbReference>
<dbReference type="PRINTS" id="PR00463">
    <property type="entry name" value="EP450I"/>
</dbReference>